<dbReference type="Pfam" id="PF05699">
    <property type="entry name" value="Dimer_Tnp_hAT"/>
    <property type="match status" value="1"/>
</dbReference>
<dbReference type="OrthoDB" id="1301613at2759"/>
<dbReference type="EMBL" id="SSTE01008830">
    <property type="protein sequence ID" value="KAA0054422.1"/>
    <property type="molecule type" value="Genomic_DNA"/>
</dbReference>
<name>A0A5A7UF81_CUCMM</name>
<dbReference type="PANTHER" id="PTHR23272">
    <property type="entry name" value="BED FINGER-RELATED"/>
    <property type="match status" value="1"/>
</dbReference>
<organism evidence="2 3">
    <name type="scientific">Cucumis melo var. makuwa</name>
    <name type="common">Oriental melon</name>
    <dbReference type="NCBI Taxonomy" id="1194695"/>
    <lineage>
        <taxon>Eukaryota</taxon>
        <taxon>Viridiplantae</taxon>
        <taxon>Streptophyta</taxon>
        <taxon>Embryophyta</taxon>
        <taxon>Tracheophyta</taxon>
        <taxon>Spermatophyta</taxon>
        <taxon>Magnoliopsida</taxon>
        <taxon>eudicotyledons</taxon>
        <taxon>Gunneridae</taxon>
        <taxon>Pentapetalae</taxon>
        <taxon>rosids</taxon>
        <taxon>fabids</taxon>
        <taxon>Cucurbitales</taxon>
        <taxon>Cucurbitaceae</taxon>
        <taxon>Benincaseae</taxon>
        <taxon>Cucumis</taxon>
    </lineage>
</organism>
<feature type="domain" description="HAT C-terminal dimerisation" evidence="1">
    <location>
        <begin position="34"/>
        <end position="102"/>
    </location>
</feature>
<dbReference type="Proteomes" id="UP000321393">
    <property type="component" value="Unassembled WGS sequence"/>
</dbReference>
<dbReference type="PANTHER" id="PTHR23272:SF184">
    <property type="entry name" value="OS03G0311250 PROTEIN"/>
    <property type="match status" value="1"/>
</dbReference>
<dbReference type="SUPFAM" id="SSF53098">
    <property type="entry name" value="Ribonuclease H-like"/>
    <property type="match status" value="1"/>
</dbReference>
<dbReference type="InterPro" id="IPR008906">
    <property type="entry name" value="HATC_C_dom"/>
</dbReference>
<reference evidence="2 3" key="1">
    <citation type="submission" date="2019-08" db="EMBL/GenBank/DDBJ databases">
        <title>Draft genome sequences of two oriental melons (Cucumis melo L. var makuwa).</title>
        <authorList>
            <person name="Kwon S.-Y."/>
        </authorList>
    </citation>
    <scope>NUCLEOTIDE SEQUENCE [LARGE SCALE GENOMIC DNA]</scope>
    <source>
        <strain evidence="3">cv. SW 3</strain>
        <tissue evidence="2">Leaf</tissue>
    </source>
</reference>
<evidence type="ECO:0000313" key="3">
    <source>
        <dbReference type="Proteomes" id="UP000321393"/>
    </source>
</evidence>
<proteinExistence type="predicted"/>
<accession>A0A5A7UF81</accession>
<dbReference type="AlphaFoldDB" id="A0A5A7UF81"/>
<dbReference type="STRING" id="1194695.A0A5A7UF81"/>
<dbReference type="InterPro" id="IPR012337">
    <property type="entry name" value="RNaseH-like_sf"/>
</dbReference>
<protein>
    <submittedName>
        <fullName evidence="2">Transposase</fullName>
    </submittedName>
</protein>
<dbReference type="GO" id="GO:0046983">
    <property type="term" value="F:protein dimerization activity"/>
    <property type="evidence" value="ECO:0007669"/>
    <property type="project" value="InterPro"/>
</dbReference>
<comment type="caution">
    <text evidence="2">The sequence shown here is derived from an EMBL/GenBank/DDBJ whole genome shotgun (WGS) entry which is preliminary data.</text>
</comment>
<gene>
    <name evidence="2" type="ORF">E6C27_scaffold24G001740</name>
</gene>
<evidence type="ECO:0000313" key="2">
    <source>
        <dbReference type="EMBL" id="KAA0054422.1"/>
    </source>
</evidence>
<evidence type="ECO:0000259" key="1">
    <source>
        <dbReference type="Pfam" id="PF05699"/>
    </source>
</evidence>
<sequence length="205" mass="23285">MGNVVEQCCRRLFHEYSITRVGVDKDVVVLGSSEIDIYLLEVNVRTEGNFDILQWWKMNNDRFEVLGHMARDILAIPVSTIEFESAFSTGGCVVDSSCCSLETAAEADFPTPCRLVVGSGRFGRKTDLDCPLLTLSEELESIGFAKWSRAYSPRRIYNVMTTNISESLNSAKLKARELPICSMLEILRIMLQRWFLNEEMKLIIK</sequence>